<dbReference type="SUPFAM" id="SSF54211">
    <property type="entry name" value="Ribosomal protein S5 domain 2-like"/>
    <property type="match status" value="1"/>
</dbReference>
<dbReference type="Gene3D" id="3.30.230.30">
    <property type="entry name" value="Impact, N-terminal domain"/>
    <property type="match status" value="1"/>
</dbReference>
<dbReference type="GO" id="GO:0006446">
    <property type="term" value="P:regulation of translational initiation"/>
    <property type="evidence" value="ECO:0007669"/>
    <property type="project" value="TreeGrafter"/>
</dbReference>
<dbReference type="InterPro" id="IPR020569">
    <property type="entry name" value="UPF0029_Impact_CS"/>
</dbReference>
<dbReference type="InterPro" id="IPR015269">
    <property type="entry name" value="UPF0029_Impact_C"/>
</dbReference>
<dbReference type="PROSITE" id="PS00910">
    <property type="entry name" value="UPF0029"/>
    <property type="match status" value="1"/>
</dbReference>
<protein>
    <submittedName>
        <fullName evidence="4">Protein co-occurring with transport system</fullName>
    </submittedName>
</protein>
<comment type="similarity">
    <text evidence="1">Belongs to the IMPACT family.</text>
</comment>
<dbReference type="SUPFAM" id="SSF54980">
    <property type="entry name" value="EF-G C-terminal domain-like"/>
    <property type="match status" value="1"/>
</dbReference>
<name>A0A0W8E2I9_9ZZZZ</name>
<dbReference type="AlphaFoldDB" id="A0A0W8E2I9"/>
<evidence type="ECO:0000259" key="2">
    <source>
        <dbReference type="Pfam" id="PF01205"/>
    </source>
</evidence>
<dbReference type="PANTHER" id="PTHR16301">
    <property type="entry name" value="IMPACT-RELATED"/>
    <property type="match status" value="1"/>
</dbReference>
<proteinExistence type="inferred from homology"/>
<feature type="domain" description="UPF0029" evidence="3">
    <location>
        <begin position="76"/>
        <end position="130"/>
    </location>
</feature>
<dbReference type="PANTHER" id="PTHR16301:SF20">
    <property type="entry name" value="IMPACT FAMILY MEMBER YIGZ"/>
    <property type="match status" value="1"/>
</dbReference>
<evidence type="ECO:0000313" key="4">
    <source>
        <dbReference type="EMBL" id="KUG02830.1"/>
    </source>
</evidence>
<sequence length="145" mass="16019">MERCSDDGEPSGTAGSPILNVLLKRELVNIIAVVVRYFGGTLLGTGGLVRAYTQVVQSAVNEARIVTQEYSERILITLDYSYYSSFEKLFFKSLNLVMNIEYADRISFEAWIALDKLPRFMAGVDNLTGGTASIELLGQGFVPRP</sequence>
<comment type="caution">
    <text evidence="4">The sequence shown here is derived from an EMBL/GenBank/DDBJ whole genome shotgun (WGS) entry which is preliminary data.</text>
</comment>
<organism evidence="4">
    <name type="scientific">hydrocarbon metagenome</name>
    <dbReference type="NCBI Taxonomy" id="938273"/>
    <lineage>
        <taxon>unclassified sequences</taxon>
        <taxon>metagenomes</taxon>
        <taxon>ecological metagenomes</taxon>
    </lineage>
</organism>
<dbReference type="InterPro" id="IPR035647">
    <property type="entry name" value="EFG_III/V"/>
</dbReference>
<evidence type="ECO:0000256" key="1">
    <source>
        <dbReference type="ARBA" id="ARBA00007665"/>
    </source>
</evidence>
<dbReference type="InterPro" id="IPR023582">
    <property type="entry name" value="Impact"/>
</dbReference>
<dbReference type="InterPro" id="IPR036956">
    <property type="entry name" value="Impact_N_sf"/>
</dbReference>
<dbReference type="GO" id="GO:0005737">
    <property type="term" value="C:cytoplasm"/>
    <property type="evidence" value="ECO:0007669"/>
    <property type="project" value="TreeGrafter"/>
</dbReference>
<accession>A0A0W8E2I9</accession>
<gene>
    <name evidence="4" type="ORF">ASZ90_019824</name>
</gene>
<evidence type="ECO:0000259" key="3">
    <source>
        <dbReference type="Pfam" id="PF09186"/>
    </source>
</evidence>
<feature type="domain" description="Impact N-terminal" evidence="2">
    <location>
        <begin position="2"/>
        <end position="60"/>
    </location>
</feature>
<dbReference type="InterPro" id="IPR001498">
    <property type="entry name" value="Impact_N"/>
</dbReference>
<reference evidence="4" key="1">
    <citation type="journal article" date="2015" name="Proc. Natl. Acad. Sci. U.S.A.">
        <title>Networks of energetic and metabolic interactions define dynamics in microbial communities.</title>
        <authorList>
            <person name="Embree M."/>
            <person name="Liu J.K."/>
            <person name="Al-Bassam M.M."/>
            <person name="Zengler K."/>
        </authorList>
    </citation>
    <scope>NUCLEOTIDE SEQUENCE</scope>
</reference>
<dbReference type="Pfam" id="PF01205">
    <property type="entry name" value="Impact_N"/>
    <property type="match status" value="1"/>
</dbReference>
<dbReference type="Pfam" id="PF09186">
    <property type="entry name" value="DUF1949"/>
    <property type="match status" value="1"/>
</dbReference>
<dbReference type="InterPro" id="IPR020568">
    <property type="entry name" value="Ribosomal_Su5_D2-typ_SF"/>
</dbReference>
<dbReference type="EMBL" id="LNQE01001908">
    <property type="protein sequence ID" value="KUG02830.1"/>
    <property type="molecule type" value="Genomic_DNA"/>
</dbReference>